<reference evidence="1 2" key="1">
    <citation type="submission" date="2019-03" db="EMBL/GenBank/DDBJ databases">
        <title>Lake Tanganyika Metagenome-Assembled Genomes (MAGs).</title>
        <authorList>
            <person name="Tran P."/>
        </authorList>
    </citation>
    <scope>NUCLEOTIDE SEQUENCE [LARGE SCALE GENOMIC DNA]</scope>
    <source>
        <strain evidence="1">K_DeepCast_65m_m2_236</strain>
    </source>
</reference>
<evidence type="ECO:0000313" key="2">
    <source>
        <dbReference type="Proteomes" id="UP000703893"/>
    </source>
</evidence>
<proteinExistence type="predicted"/>
<dbReference type="EMBL" id="VGJX01000148">
    <property type="protein sequence ID" value="MBM3274196.1"/>
    <property type="molecule type" value="Genomic_DNA"/>
</dbReference>
<sequence length="290" mass="31759">MRKLPRDDRKRYQALAEAVGDRPVSRHALHRLLLAGQPTREVDLDRRKGPFEPGRRLIDHLDRLRDAPLAPGIDRTAILAEAIAEIDDTVRIAQRGKNSCVATTATILLARQKPAEFVRIVAGLASPAGVVRMAGGKDLRRSEGWNTQDDGGRTTTSRLLQSALLNFGAALPTTYDPISDSHRFGPISTGNGLTGGGSARINSQLQGRPFEAHLFTTIDRSFEWHRVTTALAAGKGPFPVGLQWGSGGSHEVLLEGIRDSWVIFTNPSGHRQHLSVDEFRSHLRSAEIPR</sequence>
<comment type="caution">
    <text evidence="1">The sequence shown here is derived from an EMBL/GenBank/DDBJ whole genome shotgun (WGS) entry which is preliminary data.</text>
</comment>
<accession>A0A937X1D0</accession>
<organism evidence="1 2">
    <name type="scientific">Candidatus Tanganyikabacteria bacterium</name>
    <dbReference type="NCBI Taxonomy" id="2961651"/>
    <lineage>
        <taxon>Bacteria</taxon>
        <taxon>Bacillati</taxon>
        <taxon>Candidatus Sericytochromatia</taxon>
        <taxon>Candidatus Tanganyikabacteria</taxon>
    </lineage>
</organism>
<evidence type="ECO:0000313" key="1">
    <source>
        <dbReference type="EMBL" id="MBM3274196.1"/>
    </source>
</evidence>
<name>A0A937X1D0_9BACT</name>
<dbReference type="Proteomes" id="UP000703893">
    <property type="component" value="Unassembled WGS sequence"/>
</dbReference>
<gene>
    <name evidence="1" type="ORF">FJZ00_03520</name>
</gene>
<dbReference type="AlphaFoldDB" id="A0A937X1D0"/>
<protein>
    <submittedName>
        <fullName evidence="1">Uncharacterized protein</fullName>
    </submittedName>
</protein>